<dbReference type="EMBL" id="JAVFKM010000004">
    <property type="protein sequence ID" value="MEF3113781.1"/>
    <property type="molecule type" value="Genomic_DNA"/>
</dbReference>
<proteinExistence type="predicted"/>
<evidence type="ECO:0000313" key="1">
    <source>
        <dbReference type="EMBL" id="MEF3113781.1"/>
    </source>
</evidence>
<accession>A0ABU7WR68</accession>
<sequence>MTAPASAPDTWRELARLMTASLPDLTAPDAARIVADLTPAARGRIRAHLTAHPDALVSGASSAPRSVQALITTLADHGVTGVRAPACLRCGRVRPLRRAVPGGRVCLGCEGTLANRGNIGACTVCGTIGPRPSRNTCAACRRRQAAATRTCSACGKPAELDPCSNCRPRPATPCALCHTTAPVTARWPLGPVCTPCYRTTRSHPMLCPVCERTRVLIGRLDQHRVCGPCAGAPDPYACERCAGPRSYKVSRLCDRCAVADHLEDLFTDVPEATGTGPLAAMRAALAQAPDAGTVLNWLRGSRSARLLRDLMTTGRPLTHTDLDATIDGRATAMTAEYLRGLLTAYQVLEPRDELVVRIVRHLERTVARHPEHGTLLRAYVRWSLLPRAKRHQAARAGGVKHRIRWAYTRINLAADLLTTTASHGLTIATLDQGRLDAWLAAKPSTRYEARDFVVWAHRRHHARDLLVPHRPKADPVGLDEDSHWDLLHQCLTDTRLDLDVRAAGAILLLFGQHLTRIAALPTTALTTGDGTTFLTLGRTPIPLPTTLADLLTTLADRPAPQGWAANTSAGWLFPGHLPGAHISAAALSRRLAACHIPNRPARTAALVALACDLPPVVLGPMLGLHPITAVRWRRRAATDWTAYLQARQRALTDGLHTPGPDSVVRQVRQAVSPVIRPVGPISADLH</sequence>
<comment type="caution">
    <text evidence="1">The sequence shown here is derived from an EMBL/GenBank/DDBJ whole genome shotgun (WGS) entry which is preliminary data.</text>
</comment>
<gene>
    <name evidence="1" type="ORF">RB636_11310</name>
</gene>
<evidence type="ECO:0008006" key="3">
    <source>
        <dbReference type="Google" id="ProtNLM"/>
    </source>
</evidence>
<keyword evidence="2" id="KW-1185">Reference proteome</keyword>
<protein>
    <recommendedName>
        <fullName evidence="3">Recombinase XerD</fullName>
    </recommendedName>
</protein>
<evidence type="ECO:0000313" key="2">
    <source>
        <dbReference type="Proteomes" id="UP001348265"/>
    </source>
</evidence>
<dbReference type="RefSeq" id="WP_331786371.1">
    <property type="nucleotide sequence ID" value="NZ_JAVFKM010000004.1"/>
</dbReference>
<organism evidence="1 2">
    <name type="scientific">Streptomyces chrestomyceticus</name>
    <dbReference type="NCBI Taxonomy" id="68185"/>
    <lineage>
        <taxon>Bacteria</taxon>
        <taxon>Bacillati</taxon>
        <taxon>Actinomycetota</taxon>
        <taxon>Actinomycetes</taxon>
        <taxon>Kitasatosporales</taxon>
        <taxon>Streptomycetaceae</taxon>
        <taxon>Streptomyces</taxon>
    </lineage>
</organism>
<dbReference type="Proteomes" id="UP001348265">
    <property type="component" value="Unassembled WGS sequence"/>
</dbReference>
<name>A0ABU7WR68_9ACTN</name>
<reference evidence="1 2" key="1">
    <citation type="submission" date="2023-08" db="EMBL/GenBank/DDBJ databases">
        <authorList>
            <person name="Sharma P."/>
            <person name="Verma V."/>
            <person name="Mohan M.K."/>
            <person name="Dubey A.K."/>
        </authorList>
    </citation>
    <scope>NUCLEOTIDE SEQUENCE [LARGE SCALE GENOMIC DNA]</scope>
    <source>
        <strain evidence="1 2">ADP4</strain>
    </source>
</reference>